<dbReference type="EnsemblPlants" id="ORUFI07G10980.1">
    <property type="protein sequence ID" value="ORUFI07G10980.1"/>
    <property type="gene ID" value="ORUFI07G10980"/>
</dbReference>
<name>A0A0E0Q6W1_ORYRU</name>
<dbReference type="AlphaFoldDB" id="A0A0E0Q6W1"/>
<dbReference type="Proteomes" id="UP000008022">
    <property type="component" value="Unassembled WGS sequence"/>
</dbReference>
<dbReference type="Gramene" id="ORUFI07G10980.1">
    <property type="protein sequence ID" value="ORUFI07G10980.1"/>
    <property type="gene ID" value="ORUFI07G10980"/>
</dbReference>
<reference evidence="2" key="1">
    <citation type="submission" date="2013-06" db="EMBL/GenBank/DDBJ databases">
        <authorList>
            <person name="Zhao Q."/>
        </authorList>
    </citation>
    <scope>NUCLEOTIDE SEQUENCE</scope>
    <source>
        <strain evidence="2">cv. W1943</strain>
    </source>
</reference>
<evidence type="ECO:0000313" key="2">
    <source>
        <dbReference type="Proteomes" id="UP000008022"/>
    </source>
</evidence>
<reference evidence="1" key="2">
    <citation type="submission" date="2015-06" db="UniProtKB">
        <authorList>
            <consortium name="EnsemblPlants"/>
        </authorList>
    </citation>
    <scope>IDENTIFICATION</scope>
</reference>
<dbReference type="HOGENOM" id="CLU_2744458_0_0_1"/>
<keyword evidence="2" id="KW-1185">Reference proteome</keyword>
<accession>A0A0E0Q6W1</accession>
<dbReference type="STRING" id="4529.A0A0E0Q6W1"/>
<proteinExistence type="predicted"/>
<protein>
    <submittedName>
        <fullName evidence="1">Uncharacterized protein</fullName>
    </submittedName>
</protein>
<dbReference type="eggNOG" id="KOG1939">
    <property type="taxonomic scope" value="Eukaryota"/>
</dbReference>
<sequence length="71" mass="8149">MAASTLLTETFRFCIDRGGTFTNIHTELPGRREGYENEASLRRSVQLRVYDDDAPIEGIRRILEEFSGEKI</sequence>
<evidence type="ECO:0000313" key="1">
    <source>
        <dbReference type="EnsemblPlants" id="ORUFI07G10980.1"/>
    </source>
</evidence>
<organism evidence="1 2">
    <name type="scientific">Oryza rufipogon</name>
    <name type="common">Brownbeard rice</name>
    <name type="synonym">Asian wild rice</name>
    <dbReference type="NCBI Taxonomy" id="4529"/>
    <lineage>
        <taxon>Eukaryota</taxon>
        <taxon>Viridiplantae</taxon>
        <taxon>Streptophyta</taxon>
        <taxon>Embryophyta</taxon>
        <taxon>Tracheophyta</taxon>
        <taxon>Spermatophyta</taxon>
        <taxon>Magnoliopsida</taxon>
        <taxon>Liliopsida</taxon>
        <taxon>Poales</taxon>
        <taxon>Poaceae</taxon>
        <taxon>BOP clade</taxon>
        <taxon>Oryzoideae</taxon>
        <taxon>Oryzeae</taxon>
        <taxon>Oryzinae</taxon>
        <taxon>Oryza</taxon>
    </lineage>
</organism>